<dbReference type="PANTHER" id="PTHR24148:SF82">
    <property type="entry name" value="HETEROKARYON INCOMPATIBILITY DOMAIN-CONTAINING PROTEIN"/>
    <property type="match status" value="1"/>
</dbReference>
<organism evidence="3 4">
    <name type="scientific">Saxophila tyrrhenica</name>
    <dbReference type="NCBI Taxonomy" id="1690608"/>
    <lineage>
        <taxon>Eukaryota</taxon>
        <taxon>Fungi</taxon>
        <taxon>Dikarya</taxon>
        <taxon>Ascomycota</taxon>
        <taxon>Pezizomycotina</taxon>
        <taxon>Dothideomycetes</taxon>
        <taxon>Dothideomycetidae</taxon>
        <taxon>Mycosphaerellales</taxon>
        <taxon>Extremaceae</taxon>
        <taxon>Saxophila</taxon>
    </lineage>
</organism>
<dbReference type="GeneID" id="89929320"/>
<evidence type="ECO:0000256" key="1">
    <source>
        <dbReference type="SAM" id="MobiDB-lite"/>
    </source>
</evidence>
<proteinExistence type="predicted"/>
<feature type="domain" description="Heterokaryon incompatibility" evidence="2">
    <location>
        <begin position="88"/>
        <end position="222"/>
    </location>
</feature>
<evidence type="ECO:0000313" key="3">
    <source>
        <dbReference type="EMBL" id="KAK5166443.1"/>
    </source>
</evidence>
<dbReference type="Proteomes" id="UP001337655">
    <property type="component" value="Unassembled WGS sequence"/>
</dbReference>
<evidence type="ECO:0000259" key="2">
    <source>
        <dbReference type="Pfam" id="PF06985"/>
    </source>
</evidence>
<gene>
    <name evidence="3" type="ORF">LTR77_007986</name>
</gene>
<dbReference type="AlphaFoldDB" id="A0AAV9P1J8"/>
<comment type="caution">
    <text evidence="3">The sequence shown here is derived from an EMBL/GenBank/DDBJ whole genome shotgun (WGS) entry which is preliminary data.</text>
</comment>
<sequence length="624" mass="71449">MAAASGSGADQRTPEEATEPPSRPSLSDEQRQVQCQKIYSPISDWETRLLFLLPGEGNDPLEANLRPAALTYHEEGVGVSGVKGKTSYEALSYTWGEPKFTHPITINGRDFSITENLHGALIHLRYLEKPRPVWVDALCINQLDLGEKAFQIAQMLRIYRRAKEVVVWLGDATPSTLVALNHLHKDRAYFTNCPKRELLETCAAFHDLLIRPWLRRTWVVQEVFAAAVINVHVGTHKISWSDFTWIGRQWEHFRTKQVLAQLTDFETWYGGAGLDILFDKPLDKPLDRLERIRHPTIGLDGRLGDKLLNLLEHANYATATDPRDAIYALQGILTSSPDYPSGDTLRYDAALCIDYTSTVAEVYTNVAVMILNARQDFTLLYELEDLAVGTGRSNDDLDLPSWVPNWRHYTRNTQRSAVAVGSPWRDYYLFYNTHQWKKQAGPVLRLNGLRLAEVQHVLKVKRSERTSATYSSWRRLAVCRFYPGLRWYLRSVYRTVYGVDSNYTTTENGLSTTATNVLVSTNRGFAEESVFFGDDRFLLWLRAELIWYVPKDTRPGDLIVSCCEGWPLVLRRRDQGGWVLVGYYKIRVNDSTDPLSVSLQRLAALFQEIYKWASQRDFEQLQVF</sequence>
<dbReference type="EMBL" id="JAVRRT010000013">
    <property type="protein sequence ID" value="KAK5166443.1"/>
    <property type="molecule type" value="Genomic_DNA"/>
</dbReference>
<reference evidence="3 4" key="1">
    <citation type="submission" date="2023-08" db="EMBL/GenBank/DDBJ databases">
        <title>Black Yeasts Isolated from many extreme environments.</title>
        <authorList>
            <person name="Coleine C."/>
            <person name="Stajich J.E."/>
            <person name="Selbmann L."/>
        </authorList>
    </citation>
    <scope>NUCLEOTIDE SEQUENCE [LARGE SCALE GENOMIC DNA]</scope>
    <source>
        <strain evidence="3 4">CCFEE 5935</strain>
    </source>
</reference>
<evidence type="ECO:0000313" key="4">
    <source>
        <dbReference type="Proteomes" id="UP001337655"/>
    </source>
</evidence>
<dbReference type="InterPro" id="IPR052895">
    <property type="entry name" value="HetReg/Transcr_Mod"/>
</dbReference>
<name>A0AAV9P1J8_9PEZI</name>
<dbReference type="InterPro" id="IPR010730">
    <property type="entry name" value="HET"/>
</dbReference>
<keyword evidence="4" id="KW-1185">Reference proteome</keyword>
<protein>
    <recommendedName>
        <fullName evidence="2">Heterokaryon incompatibility domain-containing protein</fullName>
    </recommendedName>
</protein>
<accession>A0AAV9P1J8</accession>
<feature type="region of interest" description="Disordered" evidence="1">
    <location>
        <begin position="1"/>
        <end position="32"/>
    </location>
</feature>
<dbReference type="PANTHER" id="PTHR24148">
    <property type="entry name" value="ANKYRIN REPEAT DOMAIN-CONTAINING PROTEIN 39 HOMOLOG-RELATED"/>
    <property type="match status" value="1"/>
</dbReference>
<dbReference type="RefSeq" id="XP_064656325.1">
    <property type="nucleotide sequence ID" value="XM_064805220.1"/>
</dbReference>
<dbReference type="Pfam" id="PF06985">
    <property type="entry name" value="HET"/>
    <property type="match status" value="1"/>
</dbReference>